<comment type="similarity">
    <text evidence="4">Belongs to the cytochrome c-type heme lyase family.</text>
</comment>
<evidence type="ECO:0000313" key="21">
    <source>
        <dbReference type="Proteomes" id="UP000038040"/>
    </source>
</evidence>
<accession>A0A0N4UII9</accession>
<dbReference type="EMBL" id="UYYG01001200">
    <property type="protein sequence ID" value="VDN60087.1"/>
    <property type="molecule type" value="Genomic_DNA"/>
</dbReference>
<dbReference type="GO" id="GO:0005743">
    <property type="term" value="C:mitochondrial inner membrane"/>
    <property type="evidence" value="ECO:0007669"/>
    <property type="project" value="UniProtKB-SubCell"/>
</dbReference>
<dbReference type="Proteomes" id="UP000274756">
    <property type="component" value="Unassembled WGS sequence"/>
</dbReference>
<evidence type="ECO:0000256" key="6">
    <source>
        <dbReference type="ARBA" id="ARBA00022617"/>
    </source>
</evidence>
<protein>
    <recommendedName>
        <fullName evidence="5">holocytochrome-c synthase</fullName>
        <ecNumber evidence="5">4.4.1.17</ecNumber>
    </recommendedName>
</protein>
<reference evidence="20 22" key="2">
    <citation type="submission" date="2018-11" db="EMBL/GenBank/DDBJ databases">
        <authorList>
            <consortium name="Pathogen Informatics"/>
        </authorList>
    </citation>
    <scope>NUCLEOTIDE SEQUENCE [LARGE SCALE GENOMIC DNA]</scope>
</reference>
<dbReference type="GO" id="GO:0004408">
    <property type="term" value="F:holocytochrome-c synthase activity"/>
    <property type="evidence" value="ECO:0007669"/>
    <property type="project" value="UniProtKB-EC"/>
</dbReference>
<keyword evidence="13" id="KW-0496">Mitochondrion</keyword>
<dbReference type="WBParaSite" id="DME_0000742201-mRNA-1">
    <property type="protein sequence ID" value="DME_0000742201-mRNA-1"/>
    <property type="gene ID" value="DME_0000742201"/>
</dbReference>
<keyword evidence="8" id="KW-0479">Metal-binding</keyword>
<dbReference type="GO" id="GO:0006784">
    <property type="term" value="P:heme A biosynthetic process"/>
    <property type="evidence" value="ECO:0007669"/>
    <property type="project" value="InterPro"/>
</dbReference>
<comment type="subcellular location">
    <subcellularLocation>
        <location evidence="2">Membrane</location>
        <topology evidence="2">Multi-pass membrane protein</topology>
    </subcellularLocation>
    <subcellularLocation>
        <location evidence="3">Mitochondrion inner membrane</location>
    </subcellularLocation>
</comment>
<evidence type="ECO:0000256" key="4">
    <source>
        <dbReference type="ARBA" id="ARBA00007255"/>
    </source>
</evidence>
<evidence type="ECO:0000256" key="18">
    <source>
        <dbReference type="ARBA" id="ARBA00048044"/>
    </source>
</evidence>
<evidence type="ECO:0000313" key="22">
    <source>
        <dbReference type="Proteomes" id="UP000274756"/>
    </source>
</evidence>
<evidence type="ECO:0000256" key="10">
    <source>
        <dbReference type="ARBA" id="ARBA00022989"/>
    </source>
</evidence>
<comment type="cofactor">
    <cofactor evidence="1">
        <name>heme b</name>
        <dbReference type="ChEBI" id="CHEBI:60344"/>
    </cofactor>
</comment>
<evidence type="ECO:0000256" key="9">
    <source>
        <dbReference type="ARBA" id="ARBA00022792"/>
    </source>
</evidence>
<keyword evidence="14" id="KW-0350">Heme biosynthesis</keyword>
<sequence length="694" mass="80033">MHKEKSKVQILKSLTYMRFMGIVQLTRKFLEDTPLAEGMGSCRSFPKTSFNAYISECPSADANVSGCPVRGSKDCVDPLNNMPPPNQQAAPDQPFPLSTFRERSSIPKANSEGCWEYPSPQMFWNAMLKKGWRWQEDQLSQRDMDNIIRIHNSTNEEAWREVLKWENLLHPSFYRECDCPKLKSFKGNAKQISPRARIRQLLGYELPFDRHDWIIDRCGQRDVHYVIDYYDGGAVDHHSKLFTILDVRPALTDWQNFWDRMVVAYWRFKYETLGLTPKLPIPPVAKKCSFRMSVVLRLFIQTKNKINSPPKILNSKFIVPLLRSVQTDGKNYVLGASLVANTTPTQRKLIGLWLLGCAGMVYGAVALGGITRLTESGLSMVNWDLFRSMKPPFSNREWSEEFERYKQYPEYKFKNNNEEMTLSDFKFIWTMEYLHRMWGRTVGVIFLLPCAYFWAKGYFSAPMKKRMLIAGSLLISQGLIGWWMVKSGLDPSGNSNQDIPRVSEYRLSTHLLMAFILYTMYLWTGLSYIFIPHDHTNLKNISKLRGMAHCSKTFILSTAVMGAFVAGLDAGLIYNSWPKYAGNWIPEGLISKNPKWKNLFENPTTVQFLHRNMAYLTLLSITITWLIGRRINLGYRAKFALHSLMVVGYLQVLLGIATLVHYVPVWLAALHQNGSMALITFAFWLTSEIRRVPK</sequence>
<dbReference type="PANTHER" id="PTHR23289">
    <property type="entry name" value="CYTOCHROME C OXIDASE ASSEMBLY PROTEIN COX15"/>
    <property type="match status" value="1"/>
</dbReference>
<reference evidence="23" key="1">
    <citation type="submission" date="2017-02" db="UniProtKB">
        <authorList>
            <consortium name="WormBaseParasite"/>
        </authorList>
    </citation>
    <scope>IDENTIFICATION</scope>
</reference>
<dbReference type="InterPro" id="IPR003780">
    <property type="entry name" value="COX15/CtaA_fam"/>
</dbReference>
<evidence type="ECO:0000256" key="14">
    <source>
        <dbReference type="ARBA" id="ARBA00023133"/>
    </source>
</evidence>
<feature type="transmembrane region" description="Helical" evidence="19">
    <location>
        <begin position="437"/>
        <end position="455"/>
    </location>
</feature>
<dbReference type="GO" id="GO:0016653">
    <property type="term" value="F:oxidoreductase activity, acting on NAD(P)H, heme protein as acceptor"/>
    <property type="evidence" value="ECO:0007669"/>
    <property type="project" value="TreeGrafter"/>
</dbReference>
<evidence type="ECO:0000256" key="19">
    <source>
        <dbReference type="SAM" id="Phobius"/>
    </source>
</evidence>
<evidence type="ECO:0000256" key="16">
    <source>
        <dbReference type="ARBA" id="ARBA00023239"/>
    </source>
</evidence>
<name>A0A0N4UII9_DRAME</name>
<feature type="transmembrane region" description="Helical" evidence="19">
    <location>
        <begin position="639"/>
        <end position="660"/>
    </location>
</feature>
<evidence type="ECO:0000256" key="12">
    <source>
        <dbReference type="ARBA" id="ARBA00023004"/>
    </source>
</evidence>
<evidence type="ECO:0000313" key="20">
    <source>
        <dbReference type="EMBL" id="VDN60087.1"/>
    </source>
</evidence>
<dbReference type="Pfam" id="PF01265">
    <property type="entry name" value="Cyto_heme_lyase"/>
    <property type="match status" value="1"/>
</dbReference>
<dbReference type="OrthoDB" id="1726137at2759"/>
<feature type="transmembrane region" description="Helical" evidence="19">
    <location>
        <begin position="511"/>
        <end position="532"/>
    </location>
</feature>
<feature type="transmembrane region" description="Helical" evidence="19">
    <location>
        <begin position="553"/>
        <end position="574"/>
    </location>
</feature>
<evidence type="ECO:0000256" key="11">
    <source>
        <dbReference type="ARBA" id="ARBA00023002"/>
    </source>
</evidence>
<keyword evidence="15 19" id="KW-0472">Membrane</keyword>
<keyword evidence="22" id="KW-1185">Reference proteome</keyword>
<keyword evidence="9" id="KW-0999">Mitochondrion inner membrane</keyword>
<evidence type="ECO:0000313" key="23">
    <source>
        <dbReference type="WBParaSite" id="DME_0000742201-mRNA-1"/>
    </source>
</evidence>
<evidence type="ECO:0000256" key="17">
    <source>
        <dbReference type="ARBA" id="ARBA00044501"/>
    </source>
</evidence>
<evidence type="ECO:0000256" key="3">
    <source>
        <dbReference type="ARBA" id="ARBA00004273"/>
    </source>
</evidence>
<feature type="transmembrane region" description="Helical" evidence="19">
    <location>
        <begin position="467"/>
        <end position="485"/>
    </location>
</feature>
<dbReference type="HAMAP" id="MF_01665">
    <property type="entry name" value="HemeA_synth_type2"/>
    <property type="match status" value="1"/>
</dbReference>
<dbReference type="GO" id="GO:0046872">
    <property type="term" value="F:metal ion binding"/>
    <property type="evidence" value="ECO:0007669"/>
    <property type="project" value="UniProtKB-KW"/>
</dbReference>
<gene>
    <name evidence="20" type="ORF">DME_LOCUS10060</name>
</gene>
<evidence type="ECO:0000256" key="7">
    <source>
        <dbReference type="ARBA" id="ARBA00022692"/>
    </source>
</evidence>
<keyword evidence="7 19" id="KW-0812">Transmembrane</keyword>
<proteinExistence type="inferred from homology"/>
<feature type="transmembrane region" description="Helical" evidence="19">
    <location>
        <begin position="608"/>
        <end position="627"/>
    </location>
</feature>
<dbReference type="InterPro" id="IPR000511">
    <property type="entry name" value="Holocyt_c/c1_synthase"/>
</dbReference>
<evidence type="ECO:0000256" key="15">
    <source>
        <dbReference type="ARBA" id="ARBA00023136"/>
    </source>
</evidence>
<dbReference type="PROSITE" id="PS00822">
    <property type="entry name" value="CYTO_HEME_LYASE_2"/>
    <property type="match status" value="1"/>
</dbReference>
<dbReference type="AlphaFoldDB" id="A0A0N4UII9"/>
<organism evidence="21 23">
    <name type="scientific">Dracunculus medinensis</name>
    <name type="common">Guinea worm</name>
    <dbReference type="NCBI Taxonomy" id="318479"/>
    <lineage>
        <taxon>Eukaryota</taxon>
        <taxon>Metazoa</taxon>
        <taxon>Ecdysozoa</taxon>
        <taxon>Nematoda</taxon>
        <taxon>Chromadorea</taxon>
        <taxon>Rhabditida</taxon>
        <taxon>Spirurina</taxon>
        <taxon>Dracunculoidea</taxon>
        <taxon>Dracunculidae</taxon>
        <taxon>Dracunculus</taxon>
    </lineage>
</organism>
<keyword evidence="12" id="KW-0408">Iron</keyword>
<evidence type="ECO:0000256" key="8">
    <source>
        <dbReference type="ARBA" id="ARBA00022723"/>
    </source>
</evidence>
<comment type="pathway">
    <text evidence="17">Porphyrin-containing compound metabolism; heme A biosynthesis; heme A from heme O: step 1/1.</text>
</comment>
<keyword evidence="10 19" id="KW-1133">Transmembrane helix</keyword>
<dbReference type="EC" id="4.4.1.17" evidence="5"/>
<dbReference type="STRING" id="318479.A0A0N4UII9"/>
<comment type="catalytic activity">
    <reaction evidence="18">
        <text>Fe(II)-heme o + 2 A + H2O = Fe(II)-heme a + 2 AH2</text>
        <dbReference type="Rhea" id="RHEA:63388"/>
        <dbReference type="ChEBI" id="CHEBI:13193"/>
        <dbReference type="ChEBI" id="CHEBI:15377"/>
        <dbReference type="ChEBI" id="CHEBI:17499"/>
        <dbReference type="ChEBI" id="CHEBI:60530"/>
        <dbReference type="ChEBI" id="CHEBI:61715"/>
        <dbReference type="EC" id="1.17.99.9"/>
    </reaction>
    <physiologicalReaction direction="left-to-right" evidence="18">
        <dbReference type="Rhea" id="RHEA:63389"/>
    </physiologicalReaction>
</comment>
<dbReference type="Proteomes" id="UP000038040">
    <property type="component" value="Unplaced"/>
</dbReference>
<dbReference type="PANTHER" id="PTHR23289:SF2">
    <property type="entry name" value="CYTOCHROME C OXIDASE ASSEMBLY PROTEIN COX15 HOMOLOG"/>
    <property type="match status" value="1"/>
</dbReference>
<evidence type="ECO:0000256" key="2">
    <source>
        <dbReference type="ARBA" id="ARBA00004141"/>
    </source>
</evidence>
<keyword evidence="16" id="KW-0456">Lyase</keyword>
<evidence type="ECO:0000256" key="5">
    <source>
        <dbReference type="ARBA" id="ARBA00012218"/>
    </source>
</evidence>
<feature type="transmembrane region" description="Helical" evidence="19">
    <location>
        <begin position="666"/>
        <end position="685"/>
    </location>
</feature>
<keyword evidence="11" id="KW-0560">Oxidoreductase</keyword>
<keyword evidence="6" id="KW-0349">Heme</keyword>
<feature type="transmembrane region" description="Helical" evidence="19">
    <location>
        <begin position="350"/>
        <end position="370"/>
    </location>
</feature>
<dbReference type="GO" id="GO:0120547">
    <property type="term" value="F:heme A synthase activity"/>
    <property type="evidence" value="ECO:0007669"/>
    <property type="project" value="UniProtKB-EC"/>
</dbReference>
<dbReference type="PROSITE" id="PS00821">
    <property type="entry name" value="CYTO_HEME_LYASE_1"/>
    <property type="match status" value="1"/>
</dbReference>
<dbReference type="Pfam" id="PF02628">
    <property type="entry name" value="COX15-CtaA"/>
    <property type="match status" value="1"/>
</dbReference>
<evidence type="ECO:0000256" key="1">
    <source>
        <dbReference type="ARBA" id="ARBA00001970"/>
    </source>
</evidence>
<evidence type="ECO:0000256" key="13">
    <source>
        <dbReference type="ARBA" id="ARBA00023128"/>
    </source>
</evidence>
<dbReference type="InterPro" id="IPR023754">
    <property type="entry name" value="HemeA_Synthase_type2"/>
</dbReference>